<dbReference type="EMBL" id="CP032829">
    <property type="protein sequence ID" value="AYJ85982.1"/>
    <property type="molecule type" value="Genomic_DNA"/>
</dbReference>
<keyword evidence="2" id="KW-0732">Signal</keyword>
<evidence type="ECO:0000313" key="3">
    <source>
        <dbReference type="EMBL" id="AYJ85982.1"/>
    </source>
</evidence>
<evidence type="ECO:0000313" key="4">
    <source>
        <dbReference type="Proteomes" id="UP000276254"/>
    </source>
</evidence>
<evidence type="ECO:0000256" key="1">
    <source>
        <dbReference type="SAM" id="MobiDB-lite"/>
    </source>
</evidence>
<dbReference type="KEGG" id="spha:D3Y57_08345"/>
<feature type="chain" id="PRO_5019730131" description="Argininosuccinate lyase" evidence="2">
    <location>
        <begin position="24"/>
        <end position="65"/>
    </location>
</feature>
<organism evidence="3 4">
    <name type="scientific">Sphingomonas paeninsulae</name>
    <dbReference type="NCBI Taxonomy" id="2319844"/>
    <lineage>
        <taxon>Bacteria</taxon>
        <taxon>Pseudomonadati</taxon>
        <taxon>Pseudomonadota</taxon>
        <taxon>Alphaproteobacteria</taxon>
        <taxon>Sphingomonadales</taxon>
        <taxon>Sphingomonadaceae</taxon>
        <taxon>Sphingomonas</taxon>
    </lineage>
</organism>
<reference evidence="3 4" key="1">
    <citation type="submission" date="2018-09" db="EMBL/GenBank/DDBJ databases">
        <title>Sphingomonas peninsula sp. nov., isolated from fildes peninsula, Antarctic soil.</title>
        <authorList>
            <person name="Yingchao G."/>
        </authorList>
    </citation>
    <scope>NUCLEOTIDE SEQUENCE [LARGE SCALE GENOMIC DNA]</scope>
    <source>
        <strain evidence="3 4">YZ-8</strain>
    </source>
</reference>
<evidence type="ECO:0000256" key="2">
    <source>
        <dbReference type="SAM" id="SignalP"/>
    </source>
</evidence>
<accession>A0A494TFD6</accession>
<sequence length="65" mass="6426">MAKTMAMKHIAPLAALLLIAACAKPAPENVAVGNVADPDITEVADDSGGGRGQLPLLTGTANGSE</sequence>
<proteinExistence type="predicted"/>
<dbReference type="PROSITE" id="PS51257">
    <property type="entry name" value="PROKAR_LIPOPROTEIN"/>
    <property type="match status" value="1"/>
</dbReference>
<gene>
    <name evidence="3" type="ORF">D3Y57_08345</name>
</gene>
<dbReference type="AlphaFoldDB" id="A0A494TFD6"/>
<name>A0A494TFD6_SPHPE</name>
<protein>
    <recommendedName>
        <fullName evidence="5">Argininosuccinate lyase</fullName>
    </recommendedName>
</protein>
<feature type="signal peptide" evidence="2">
    <location>
        <begin position="1"/>
        <end position="23"/>
    </location>
</feature>
<feature type="region of interest" description="Disordered" evidence="1">
    <location>
        <begin position="42"/>
        <end position="65"/>
    </location>
</feature>
<keyword evidence="4" id="KW-1185">Reference proteome</keyword>
<dbReference type="Proteomes" id="UP000276254">
    <property type="component" value="Chromosome"/>
</dbReference>
<evidence type="ECO:0008006" key="5">
    <source>
        <dbReference type="Google" id="ProtNLM"/>
    </source>
</evidence>